<protein>
    <recommendedName>
        <fullName evidence="3">Carboxylesterase type B domain-containing protein</fullName>
    </recommendedName>
</protein>
<comment type="caution">
    <text evidence="4">The sequence shown here is derived from an EMBL/GenBank/DDBJ whole genome shotgun (WGS) entry which is preliminary data.</text>
</comment>
<evidence type="ECO:0000259" key="3">
    <source>
        <dbReference type="Pfam" id="PF00135"/>
    </source>
</evidence>
<feature type="domain" description="Carboxylesterase type B" evidence="3">
    <location>
        <begin position="4"/>
        <end position="203"/>
    </location>
</feature>
<organism evidence="4">
    <name type="scientific">marine sediment metagenome</name>
    <dbReference type="NCBI Taxonomy" id="412755"/>
    <lineage>
        <taxon>unclassified sequences</taxon>
        <taxon>metagenomes</taxon>
        <taxon>ecological metagenomes</taxon>
    </lineage>
</organism>
<name>A0A0F9K039_9ZZZZ</name>
<dbReference type="PROSITE" id="PS00122">
    <property type="entry name" value="CARBOXYLESTERASE_B_1"/>
    <property type="match status" value="1"/>
</dbReference>
<dbReference type="AlphaFoldDB" id="A0A0F9K039"/>
<dbReference type="EMBL" id="LAZR01008981">
    <property type="protein sequence ID" value="KKM75409.1"/>
    <property type="molecule type" value="Genomic_DNA"/>
</dbReference>
<dbReference type="GO" id="GO:0016787">
    <property type="term" value="F:hydrolase activity"/>
    <property type="evidence" value="ECO:0007669"/>
    <property type="project" value="UniProtKB-KW"/>
</dbReference>
<proteinExistence type="inferred from homology"/>
<dbReference type="PROSITE" id="PS00941">
    <property type="entry name" value="CARBOXYLESTERASE_B_2"/>
    <property type="match status" value="1"/>
</dbReference>
<dbReference type="Gene3D" id="3.40.50.1820">
    <property type="entry name" value="alpha/beta hydrolase"/>
    <property type="match status" value="1"/>
</dbReference>
<sequence length="203" mass="22277">MEKTEVIKTTTGRLRGYLENDLAVFKGIPYAQPPVGNLRFRDTVEKEPWEGILEAVEFSPIAPQTLLPDHPLVSHPQSEDCLTLNIWTPGCDAEKRPVMIWIHGGAFIYGGTPFPRHNGKFLSQRGNICIATLNYRLGALGNLFVPDKVSNLGFLDQITAIKWVNNNISNFGGNPDNVTLFGESAGGHSVCTLLSMPAARGLF</sequence>
<dbReference type="InterPro" id="IPR050309">
    <property type="entry name" value="Type-B_Carboxylest/Lipase"/>
</dbReference>
<accession>A0A0F9K039</accession>
<dbReference type="SUPFAM" id="SSF53474">
    <property type="entry name" value="alpha/beta-Hydrolases"/>
    <property type="match status" value="1"/>
</dbReference>
<dbReference type="InterPro" id="IPR019819">
    <property type="entry name" value="Carboxylesterase_B_CS"/>
</dbReference>
<dbReference type="InterPro" id="IPR019826">
    <property type="entry name" value="Carboxylesterase_B_AS"/>
</dbReference>
<dbReference type="PANTHER" id="PTHR11559">
    <property type="entry name" value="CARBOXYLESTERASE"/>
    <property type="match status" value="1"/>
</dbReference>
<reference evidence="4" key="1">
    <citation type="journal article" date="2015" name="Nature">
        <title>Complex archaea that bridge the gap between prokaryotes and eukaryotes.</title>
        <authorList>
            <person name="Spang A."/>
            <person name="Saw J.H."/>
            <person name="Jorgensen S.L."/>
            <person name="Zaremba-Niedzwiedzka K."/>
            <person name="Martijn J."/>
            <person name="Lind A.E."/>
            <person name="van Eijk R."/>
            <person name="Schleper C."/>
            <person name="Guy L."/>
            <person name="Ettema T.J."/>
        </authorList>
    </citation>
    <scope>NUCLEOTIDE SEQUENCE</scope>
</reference>
<evidence type="ECO:0000313" key="4">
    <source>
        <dbReference type="EMBL" id="KKM75409.1"/>
    </source>
</evidence>
<dbReference type="InterPro" id="IPR002018">
    <property type="entry name" value="CarbesteraseB"/>
</dbReference>
<feature type="non-terminal residue" evidence="4">
    <location>
        <position position="203"/>
    </location>
</feature>
<keyword evidence="2" id="KW-0378">Hydrolase</keyword>
<dbReference type="Pfam" id="PF00135">
    <property type="entry name" value="COesterase"/>
    <property type="match status" value="1"/>
</dbReference>
<dbReference type="InterPro" id="IPR029058">
    <property type="entry name" value="AB_hydrolase_fold"/>
</dbReference>
<gene>
    <name evidence="4" type="ORF">LCGC14_1390470</name>
</gene>
<evidence type="ECO:0000256" key="1">
    <source>
        <dbReference type="ARBA" id="ARBA00005964"/>
    </source>
</evidence>
<evidence type="ECO:0000256" key="2">
    <source>
        <dbReference type="ARBA" id="ARBA00022801"/>
    </source>
</evidence>
<comment type="similarity">
    <text evidence="1">Belongs to the type-B carboxylesterase/lipase family.</text>
</comment>